<dbReference type="PANTHER" id="PTHR21321">
    <property type="entry name" value="PNAS-3 RELATED"/>
    <property type="match status" value="1"/>
</dbReference>
<dbReference type="CDD" id="cd22526">
    <property type="entry name" value="KH-I_Rrp40"/>
    <property type="match status" value="1"/>
</dbReference>
<evidence type="ECO:0000256" key="3">
    <source>
        <dbReference type="ARBA" id="ARBA00022884"/>
    </source>
</evidence>
<evidence type="ECO:0000256" key="1">
    <source>
        <dbReference type="ARBA" id="ARBA00004123"/>
    </source>
</evidence>
<dbReference type="InterPro" id="IPR041054">
    <property type="entry name" value="Rrp40_N_euk"/>
</dbReference>
<name>A0A5E8BZM8_9ASCO</name>
<dbReference type="Pfam" id="PF18311">
    <property type="entry name" value="Rrp40_N"/>
    <property type="match status" value="1"/>
</dbReference>
<keyword evidence="2" id="KW-0271">Exosome</keyword>
<feature type="domain" description="Exosome complex exonuclease Rrp40 N-terminal" evidence="5">
    <location>
        <begin position="26"/>
        <end position="67"/>
    </location>
</feature>
<dbReference type="Gene3D" id="2.40.50.140">
    <property type="entry name" value="Nucleic acid-binding proteins"/>
    <property type="match status" value="1"/>
</dbReference>
<proteinExistence type="predicted"/>
<dbReference type="Pfam" id="PF15985">
    <property type="entry name" value="KH_6"/>
    <property type="match status" value="1"/>
</dbReference>
<dbReference type="PANTHER" id="PTHR21321:SF1">
    <property type="entry name" value="EXOSOME COMPLEX COMPONENT RRP40"/>
    <property type="match status" value="1"/>
</dbReference>
<keyword evidence="7" id="KW-1185">Reference proteome</keyword>
<dbReference type="GO" id="GO:0000176">
    <property type="term" value="C:nuclear exosome (RNase complex)"/>
    <property type="evidence" value="ECO:0007669"/>
    <property type="project" value="TreeGrafter"/>
</dbReference>
<dbReference type="GeneID" id="43584248"/>
<dbReference type="InterPro" id="IPR049469">
    <property type="entry name" value="RRP40_KH-I"/>
</dbReference>
<dbReference type="SUPFAM" id="SSF50249">
    <property type="entry name" value="Nucleic acid-binding proteins"/>
    <property type="match status" value="1"/>
</dbReference>
<dbReference type="GO" id="GO:0003723">
    <property type="term" value="F:RNA binding"/>
    <property type="evidence" value="ECO:0007669"/>
    <property type="project" value="UniProtKB-KW"/>
</dbReference>
<dbReference type="GO" id="GO:0000177">
    <property type="term" value="C:cytoplasmic exosome (RNase complex)"/>
    <property type="evidence" value="ECO:0007669"/>
    <property type="project" value="TreeGrafter"/>
</dbReference>
<comment type="subcellular location">
    <subcellularLocation>
        <location evidence="1">Nucleus</location>
    </subcellularLocation>
</comment>
<evidence type="ECO:0000259" key="4">
    <source>
        <dbReference type="Pfam" id="PF15985"/>
    </source>
</evidence>
<evidence type="ECO:0000313" key="6">
    <source>
        <dbReference type="EMBL" id="VVT56947.1"/>
    </source>
</evidence>
<evidence type="ECO:0000256" key="2">
    <source>
        <dbReference type="ARBA" id="ARBA00022835"/>
    </source>
</evidence>
<dbReference type="InterPro" id="IPR026699">
    <property type="entry name" value="Exosome_RNA_bind1/RRP40/RRP4"/>
</dbReference>
<dbReference type="GO" id="GO:0000467">
    <property type="term" value="P:exonucleolytic trimming to generate mature 3'-end of 5.8S rRNA from tricistronic rRNA transcript (SSU-rRNA, 5.8S rRNA, LSU-rRNA)"/>
    <property type="evidence" value="ECO:0007669"/>
    <property type="project" value="TreeGrafter"/>
</dbReference>
<dbReference type="Proteomes" id="UP000398389">
    <property type="component" value="Unassembled WGS sequence"/>
</dbReference>
<dbReference type="EMBL" id="CABVLU010000004">
    <property type="protein sequence ID" value="VVT56947.1"/>
    <property type="molecule type" value="Genomic_DNA"/>
</dbReference>
<keyword evidence="3" id="KW-0694">RNA-binding</keyword>
<feature type="domain" description="K Homology" evidence="4">
    <location>
        <begin position="157"/>
        <end position="203"/>
    </location>
</feature>
<dbReference type="GO" id="GO:0071035">
    <property type="term" value="P:nuclear polyadenylation-dependent rRNA catabolic process"/>
    <property type="evidence" value="ECO:0007669"/>
    <property type="project" value="TreeGrafter"/>
</dbReference>
<evidence type="ECO:0000259" key="5">
    <source>
        <dbReference type="Pfam" id="PF18311"/>
    </source>
</evidence>
<dbReference type="Gene3D" id="2.40.50.100">
    <property type="match status" value="1"/>
</dbReference>
<dbReference type="Gene3D" id="3.30.1370.10">
    <property type="entry name" value="K Homology domain, type 1"/>
    <property type="match status" value="1"/>
</dbReference>
<organism evidence="6 7">
    <name type="scientific">Magnusiomyces paraingens</name>
    <dbReference type="NCBI Taxonomy" id="2606893"/>
    <lineage>
        <taxon>Eukaryota</taxon>
        <taxon>Fungi</taxon>
        <taxon>Dikarya</taxon>
        <taxon>Ascomycota</taxon>
        <taxon>Saccharomycotina</taxon>
        <taxon>Dipodascomycetes</taxon>
        <taxon>Dipodascales</taxon>
        <taxon>Dipodascaceae</taxon>
        <taxon>Magnusiomyces</taxon>
    </lineage>
</organism>
<evidence type="ECO:0000313" key="7">
    <source>
        <dbReference type="Proteomes" id="UP000398389"/>
    </source>
</evidence>
<dbReference type="GO" id="GO:0071038">
    <property type="term" value="P:TRAMP-dependent tRNA surveillance pathway"/>
    <property type="evidence" value="ECO:0007669"/>
    <property type="project" value="TreeGrafter"/>
</dbReference>
<dbReference type="GO" id="GO:0034475">
    <property type="term" value="P:U4 snRNA 3'-end processing"/>
    <property type="evidence" value="ECO:0007669"/>
    <property type="project" value="TreeGrafter"/>
</dbReference>
<dbReference type="OrthoDB" id="340500at2759"/>
<dbReference type="InterPro" id="IPR012340">
    <property type="entry name" value="NA-bd_OB-fold"/>
</dbReference>
<dbReference type="RefSeq" id="XP_031856039.1">
    <property type="nucleotide sequence ID" value="XM_032000148.1"/>
</dbReference>
<dbReference type="AlphaFoldDB" id="A0A5E8BZM8"/>
<dbReference type="Pfam" id="PF21262">
    <property type="entry name" value="RRP40_S1"/>
    <property type="match status" value="1"/>
</dbReference>
<protein>
    <submittedName>
        <fullName evidence="6">Uncharacterized protein</fullName>
    </submittedName>
</protein>
<dbReference type="InterPro" id="IPR036612">
    <property type="entry name" value="KH_dom_type_1_sf"/>
</dbReference>
<dbReference type="GO" id="GO:0071034">
    <property type="term" value="P:CUT catabolic process"/>
    <property type="evidence" value="ECO:0007669"/>
    <property type="project" value="TreeGrafter"/>
</dbReference>
<dbReference type="GO" id="GO:0071051">
    <property type="term" value="P:poly(A)-dependent snoRNA 3'-end processing"/>
    <property type="evidence" value="ECO:0007669"/>
    <property type="project" value="TreeGrafter"/>
</dbReference>
<dbReference type="SUPFAM" id="SSF54791">
    <property type="entry name" value="Eukaryotic type KH-domain (KH-domain type I)"/>
    <property type="match status" value="1"/>
</dbReference>
<sequence length="236" mass="25663">MTSKQIIFPGDSDTLEHAIEKISSPVKLGPNIFQNPVTAPVPIKAGYLSTKKIKNGAIIYVESSNKRYTPVLGDNVIGIVSLRHSEGFRVVLQEYSPPVQLGQFAFHNATKKNKVNLSPGAVVYGRICAADLNIETEMECVNSTTGQSDGYGELKGGHIIDVPLGYARMLYYEGGPVLKAIGEHVSFETAVGLNGKVWVVSDDVLTTWKVARCIENGQYWSKDEVENNVASIFAST</sequence>
<dbReference type="InterPro" id="IPR004088">
    <property type="entry name" value="KH_dom_type_1"/>
</dbReference>
<gene>
    <name evidence="6" type="ORF">SAPINGB_P005434</name>
</gene>
<accession>A0A5E8BZM8</accession>
<reference evidence="6 7" key="1">
    <citation type="submission" date="2019-09" db="EMBL/GenBank/DDBJ databases">
        <authorList>
            <person name="Brejova B."/>
        </authorList>
    </citation>
    <scope>NUCLEOTIDE SEQUENCE [LARGE SCALE GENOMIC DNA]</scope>
</reference>